<organism evidence="2 3">
    <name type="scientific">Lihuaxuella thermophila</name>
    <dbReference type="NCBI Taxonomy" id="1173111"/>
    <lineage>
        <taxon>Bacteria</taxon>
        <taxon>Bacillati</taxon>
        <taxon>Bacillota</taxon>
        <taxon>Bacilli</taxon>
        <taxon>Bacillales</taxon>
        <taxon>Thermoactinomycetaceae</taxon>
        <taxon>Lihuaxuella</taxon>
    </lineage>
</organism>
<dbReference type="RefSeq" id="WP_089971110.1">
    <property type="nucleotide sequence ID" value="NZ_FOCQ01000014.1"/>
</dbReference>
<dbReference type="SUPFAM" id="SSF56281">
    <property type="entry name" value="Metallo-hydrolase/oxidoreductase"/>
    <property type="match status" value="1"/>
</dbReference>
<evidence type="ECO:0000313" key="2">
    <source>
        <dbReference type="EMBL" id="SEN56733.1"/>
    </source>
</evidence>
<evidence type="ECO:0000259" key="1">
    <source>
        <dbReference type="SMART" id="SM00849"/>
    </source>
</evidence>
<keyword evidence="3" id="KW-1185">Reference proteome</keyword>
<dbReference type="Pfam" id="PF00753">
    <property type="entry name" value="Lactamase_B"/>
    <property type="match status" value="1"/>
</dbReference>
<dbReference type="InterPro" id="IPR036866">
    <property type="entry name" value="RibonucZ/Hydroxyglut_hydro"/>
</dbReference>
<dbReference type="Gene3D" id="3.60.15.10">
    <property type="entry name" value="Ribonuclease Z/Hydroxyacylglutathione hydrolase-like"/>
    <property type="match status" value="1"/>
</dbReference>
<reference evidence="2 3" key="1">
    <citation type="submission" date="2016-10" db="EMBL/GenBank/DDBJ databases">
        <authorList>
            <person name="de Groot N.N."/>
        </authorList>
    </citation>
    <scope>NUCLEOTIDE SEQUENCE [LARGE SCALE GENOMIC DNA]</scope>
    <source>
        <strain evidence="2 3">DSM 46701</strain>
    </source>
</reference>
<dbReference type="Proteomes" id="UP000199695">
    <property type="component" value="Unassembled WGS sequence"/>
</dbReference>
<dbReference type="CDD" id="cd07725">
    <property type="entry name" value="TTHA1429-like_MBL-fold"/>
    <property type="match status" value="1"/>
</dbReference>
<feature type="domain" description="Metallo-beta-lactamase" evidence="1">
    <location>
        <begin position="20"/>
        <end position="233"/>
    </location>
</feature>
<dbReference type="SMART" id="SM00849">
    <property type="entry name" value="Lactamase_B"/>
    <property type="match status" value="1"/>
</dbReference>
<dbReference type="InterPro" id="IPR001279">
    <property type="entry name" value="Metallo-B-lactamas"/>
</dbReference>
<proteinExistence type="predicted"/>
<dbReference type="PANTHER" id="PTHR23131">
    <property type="entry name" value="ENDORIBONUCLEASE LACTB2"/>
    <property type="match status" value="1"/>
</dbReference>
<dbReference type="OrthoDB" id="9761531at2"/>
<dbReference type="InterPro" id="IPR048933">
    <property type="entry name" value="B_lactamase-like_C"/>
</dbReference>
<name>A0A1H8HKS5_9BACL</name>
<gene>
    <name evidence="2" type="ORF">SAMN05444955_11479</name>
</gene>
<dbReference type="Pfam" id="PF21221">
    <property type="entry name" value="B_lactamase-like_C"/>
    <property type="match status" value="1"/>
</dbReference>
<dbReference type="PANTHER" id="PTHR23131:SF4">
    <property type="entry name" value="METALLO-BETA-LACTAMASE SUPERFAMILY POTEIN"/>
    <property type="match status" value="1"/>
</dbReference>
<dbReference type="EMBL" id="FOCQ01000014">
    <property type="protein sequence ID" value="SEN56733.1"/>
    <property type="molecule type" value="Genomic_DNA"/>
</dbReference>
<sequence length="321" mass="37033">MNRWEDIVQVPLPLPFALKIIHAYLIKGEQGYTIIDTGLHTEEDLSTWKQAQKEVGWSWQDVEKIVLTHYHPDHYGLAGKLQQLTGAPVYMSETDYQQAKLFLDRESDMPEIMADFYRKHGMGEERASQIPGHLRSFCRWVEPHPEPTFIKDGTSIRLGDRDYVIYHTPGHADGHLSFFDPERGWLIGGDFLLPKISPNISLWPKCNPNPLGTYLQTLTEMKSLPVKKVFPSHGPVFDHYVERIGQLQQHHAERLQKMEDFLIQTGGATAFEVCTYLFGADLSIHNLRFAMAETLAHLEYLRLADEITRLEKENRYIYSVV</sequence>
<evidence type="ECO:0000313" key="3">
    <source>
        <dbReference type="Proteomes" id="UP000199695"/>
    </source>
</evidence>
<dbReference type="InterPro" id="IPR036388">
    <property type="entry name" value="WH-like_DNA-bd_sf"/>
</dbReference>
<dbReference type="Gene3D" id="1.10.10.10">
    <property type="entry name" value="Winged helix-like DNA-binding domain superfamily/Winged helix DNA-binding domain"/>
    <property type="match status" value="1"/>
</dbReference>
<protein>
    <submittedName>
        <fullName evidence="2">Glyoxylase, beta-lactamase superfamily II</fullName>
    </submittedName>
</protein>
<accession>A0A1H8HKS5</accession>
<dbReference type="InterPro" id="IPR050662">
    <property type="entry name" value="Sec-metab_biosynth-thioest"/>
</dbReference>
<dbReference type="AlphaFoldDB" id="A0A1H8HKS5"/>
<dbReference type="STRING" id="1173111.SAMN05444955_11479"/>